<dbReference type="Pfam" id="PF08281">
    <property type="entry name" value="Sigma70_r4_2"/>
    <property type="match status" value="1"/>
</dbReference>
<dbReference type="CDD" id="cd06171">
    <property type="entry name" value="Sigma70_r4"/>
    <property type="match status" value="1"/>
</dbReference>
<dbReference type="InterPro" id="IPR013249">
    <property type="entry name" value="RNA_pol_sigma70_r4_t2"/>
</dbReference>
<dbReference type="GO" id="GO:0006352">
    <property type="term" value="P:DNA-templated transcription initiation"/>
    <property type="evidence" value="ECO:0007669"/>
    <property type="project" value="InterPro"/>
</dbReference>
<keyword evidence="4" id="KW-0804">Transcription</keyword>
<accession>A0A2X2UDC4</accession>
<dbReference type="SUPFAM" id="SSF88659">
    <property type="entry name" value="Sigma3 and sigma4 domains of RNA polymerase sigma factors"/>
    <property type="match status" value="1"/>
</dbReference>
<evidence type="ECO:0000256" key="2">
    <source>
        <dbReference type="ARBA" id="ARBA00023082"/>
    </source>
</evidence>
<name>A0A2X2UDC4_9FIRM</name>
<dbReference type="NCBIfam" id="TIGR02937">
    <property type="entry name" value="sigma70-ECF"/>
    <property type="match status" value="1"/>
</dbReference>
<dbReference type="InterPro" id="IPR036388">
    <property type="entry name" value="WH-like_DNA-bd_sf"/>
</dbReference>
<feature type="domain" description="RNA polymerase sigma factor 70 region 4 type 2" evidence="5">
    <location>
        <begin position="117"/>
        <end position="169"/>
    </location>
</feature>
<dbReference type="AlphaFoldDB" id="A0A2X2UDC4"/>
<evidence type="ECO:0000256" key="1">
    <source>
        <dbReference type="ARBA" id="ARBA00023015"/>
    </source>
</evidence>
<dbReference type="GO" id="GO:0003677">
    <property type="term" value="F:DNA binding"/>
    <property type="evidence" value="ECO:0007669"/>
    <property type="project" value="UniProtKB-KW"/>
</dbReference>
<keyword evidence="7" id="KW-1185">Reference proteome</keyword>
<protein>
    <submittedName>
        <fullName evidence="6">RNA polymerase sigma factor</fullName>
    </submittedName>
</protein>
<dbReference type="EMBL" id="UAVW01000009">
    <property type="protein sequence ID" value="SQB11043.1"/>
    <property type="molecule type" value="Genomic_DNA"/>
</dbReference>
<evidence type="ECO:0000256" key="4">
    <source>
        <dbReference type="ARBA" id="ARBA00023163"/>
    </source>
</evidence>
<dbReference type="PANTHER" id="PTHR30385:SF7">
    <property type="entry name" value="RNA POLYMERASE SIGMA FACTOR FLIA"/>
    <property type="match status" value="1"/>
</dbReference>
<sequence length="177" mass="20680">MLFRKTPTSERGNYVYRFSDGMVSVIAEGDEAAVWIKSLHSFDDAEVYNNIKNSRPQLESWQKKALEEWKAQHPGEEPEKNWNLSMDGLMMTENPDTSTYAKQLAEMAAEEPDPLKELLYEILSRLPEDDQELYRLYYVEGYSQEEIAEMKDVSQNTISKKLRRIKKQLTEMCRNAV</sequence>
<evidence type="ECO:0000256" key="3">
    <source>
        <dbReference type="ARBA" id="ARBA00023125"/>
    </source>
</evidence>
<dbReference type="Proteomes" id="UP000251853">
    <property type="component" value="Unassembled WGS sequence"/>
</dbReference>
<keyword evidence="3" id="KW-0238">DNA-binding</keyword>
<dbReference type="InterPro" id="IPR014284">
    <property type="entry name" value="RNA_pol_sigma-70_dom"/>
</dbReference>
<reference evidence="6 7" key="1">
    <citation type="submission" date="2018-06" db="EMBL/GenBank/DDBJ databases">
        <authorList>
            <consortium name="Pathogen Informatics"/>
            <person name="Doyle S."/>
        </authorList>
    </citation>
    <scope>NUCLEOTIDE SEQUENCE [LARGE SCALE GENOMIC DNA]</scope>
    <source>
        <strain evidence="6 7">NCTC11224</strain>
    </source>
</reference>
<evidence type="ECO:0000259" key="5">
    <source>
        <dbReference type="Pfam" id="PF08281"/>
    </source>
</evidence>
<dbReference type="Gene3D" id="1.10.10.10">
    <property type="entry name" value="Winged helix-like DNA-binding domain superfamily/Winged helix DNA-binding domain"/>
    <property type="match status" value="1"/>
</dbReference>
<dbReference type="RefSeq" id="WP_112481996.1">
    <property type="nucleotide sequence ID" value="NZ_JAIWZC010000001.1"/>
</dbReference>
<evidence type="ECO:0000313" key="7">
    <source>
        <dbReference type="Proteomes" id="UP000251853"/>
    </source>
</evidence>
<dbReference type="PANTHER" id="PTHR30385">
    <property type="entry name" value="SIGMA FACTOR F FLAGELLAR"/>
    <property type="match status" value="1"/>
</dbReference>
<gene>
    <name evidence="6" type="ORF">NCTC11224_02393</name>
</gene>
<organism evidence="6 7">
    <name type="scientific">Enterocloster clostridioformis</name>
    <dbReference type="NCBI Taxonomy" id="1531"/>
    <lineage>
        <taxon>Bacteria</taxon>
        <taxon>Bacillati</taxon>
        <taxon>Bacillota</taxon>
        <taxon>Clostridia</taxon>
        <taxon>Lachnospirales</taxon>
        <taxon>Lachnospiraceae</taxon>
        <taxon>Enterocloster</taxon>
    </lineage>
</organism>
<keyword evidence="1" id="KW-0805">Transcription regulation</keyword>
<proteinExistence type="predicted"/>
<keyword evidence="2" id="KW-0731">Sigma factor</keyword>
<dbReference type="InterPro" id="IPR013324">
    <property type="entry name" value="RNA_pol_sigma_r3/r4-like"/>
</dbReference>
<dbReference type="GO" id="GO:0016987">
    <property type="term" value="F:sigma factor activity"/>
    <property type="evidence" value="ECO:0007669"/>
    <property type="project" value="UniProtKB-KW"/>
</dbReference>
<evidence type="ECO:0000313" key="6">
    <source>
        <dbReference type="EMBL" id="SQB11043.1"/>
    </source>
</evidence>